<proteinExistence type="predicted"/>
<reference evidence="1 2" key="1">
    <citation type="journal article" date="2019" name="Sci. Rep.">
        <title>Orb-weaving spider Araneus ventricosus genome elucidates the spidroin gene catalogue.</title>
        <authorList>
            <person name="Kono N."/>
            <person name="Nakamura H."/>
            <person name="Ohtoshi R."/>
            <person name="Moran D.A.P."/>
            <person name="Shinohara A."/>
            <person name="Yoshida Y."/>
            <person name="Fujiwara M."/>
            <person name="Mori M."/>
            <person name="Tomita M."/>
            <person name="Arakawa K."/>
        </authorList>
    </citation>
    <scope>NUCLEOTIDE SEQUENCE [LARGE SCALE GENOMIC DNA]</scope>
</reference>
<dbReference type="Pfam" id="PF05380">
    <property type="entry name" value="Peptidase_A17"/>
    <property type="match status" value="1"/>
</dbReference>
<dbReference type="AlphaFoldDB" id="A0A4Y2C5E0"/>
<evidence type="ECO:0000313" key="1">
    <source>
        <dbReference type="EMBL" id="GBL99558.1"/>
    </source>
</evidence>
<dbReference type="PANTHER" id="PTHR47331">
    <property type="entry name" value="PHD-TYPE DOMAIN-CONTAINING PROTEIN"/>
    <property type="match status" value="1"/>
</dbReference>
<dbReference type="InterPro" id="IPR008042">
    <property type="entry name" value="Retrotrans_Pao"/>
</dbReference>
<dbReference type="PANTHER" id="PTHR47331:SF1">
    <property type="entry name" value="GAG-LIKE PROTEIN"/>
    <property type="match status" value="1"/>
</dbReference>
<protein>
    <submittedName>
        <fullName evidence="1">Uncharacterized protein</fullName>
    </submittedName>
</protein>
<dbReference type="Proteomes" id="UP000499080">
    <property type="component" value="Unassembled WGS sequence"/>
</dbReference>
<dbReference type="EMBL" id="BGPR01000149">
    <property type="protein sequence ID" value="GBL99558.1"/>
    <property type="molecule type" value="Genomic_DNA"/>
</dbReference>
<accession>A0A4Y2C5E0</accession>
<evidence type="ECO:0000313" key="2">
    <source>
        <dbReference type="Proteomes" id="UP000499080"/>
    </source>
</evidence>
<name>A0A4Y2C5E0_ARAVE</name>
<gene>
    <name evidence="1" type="ORF">AVEN_68825_1</name>
</gene>
<keyword evidence="2" id="KW-1185">Reference proteome</keyword>
<organism evidence="1 2">
    <name type="scientific">Araneus ventricosus</name>
    <name type="common">Orbweaver spider</name>
    <name type="synonym">Epeira ventricosa</name>
    <dbReference type="NCBI Taxonomy" id="182803"/>
    <lineage>
        <taxon>Eukaryota</taxon>
        <taxon>Metazoa</taxon>
        <taxon>Ecdysozoa</taxon>
        <taxon>Arthropoda</taxon>
        <taxon>Chelicerata</taxon>
        <taxon>Arachnida</taxon>
        <taxon>Araneae</taxon>
        <taxon>Araneomorphae</taxon>
        <taxon>Entelegynae</taxon>
        <taxon>Araneoidea</taxon>
        <taxon>Araneidae</taxon>
        <taxon>Araneus</taxon>
    </lineage>
</organism>
<dbReference type="OrthoDB" id="8036689at2759"/>
<sequence length="104" mass="12047">MSELRLCSLKKIIFPRLELMGAVIGARVTKYVLQTLNCIISRTFHRTDSTTMLHWIKGDFYKWKPFVCNQVTEIQDKIEHLSKNYCPGEENPADLLTMAKSLLD</sequence>
<comment type="caution">
    <text evidence="1">The sequence shown here is derived from an EMBL/GenBank/DDBJ whole genome shotgun (WGS) entry which is preliminary data.</text>
</comment>